<organism evidence="9 10">
    <name type="scientific">Candidatus Campbellbacteria bacterium CG22_combo_CG10-13_8_21_14_all_36_13</name>
    <dbReference type="NCBI Taxonomy" id="1974529"/>
    <lineage>
        <taxon>Bacteria</taxon>
        <taxon>Candidatus Campbelliibacteriota</taxon>
    </lineage>
</organism>
<comment type="caution">
    <text evidence="9">The sequence shown here is derived from an EMBL/GenBank/DDBJ whole genome shotgun (WGS) entry which is preliminary data.</text>
</comment>
<name>A0A2H0DXQ6_9BACT</name>
<keyword evidence="3 7" id="KW-0694">RNA-binding</keyword>
<evidence type="ECO:0000256" key="1">
    <source>
        <dbReference type="ARBA" id="ARBA00007634"/>
    </source>
</evidence>
<gene>
    <name evidence="7 9" type="primary">rpsT</name>
    <name evidence="9" type="ORF">COW81_02905</name>
</gene>
<keyword evidence="4 7" id="KW-0689">Ribosomal protein</keyword>
<dbReference type="InterPro" id="IPR002583">
    <property type="entry name" value="Ribosomal_bS20"/>
</dbReference>
<evidence type="ECO:0000256" key="7">
    <source>
        <dbReference type="HAMAP-Rule" id="MF_00500"/>
    </source>
</evidence>
<dbReference type="Proteomes" id="UP000231143">
    <property type="component" value="Unassembled WGS sequence"/>
</dbReference>
<dbReference type="GO" id="GO:0015935">
    <property type="term" value="C:small ribosomal subunit"/>
    <property type="evidence" value="ECO:0007669"/>
    <property type="project" value="TreeGrafter"/>
</dbReference>
<protein>
    <recommendedName>
        <fullName evidence="6 7">Small ribosomal subunit protein bS20</fullName>
    </recommendedName>
</protein>
<proteinExistence type="inferred from homology"/>
<sequence>MPITRSAKKALRSSANKRIFNLRTKRNLSDTVKTVKKMVFDKKTAEAEKSLSGAYKAIDKAAKRGVIKKNTASRKKSRLTKLVNRNK</sequence>
<evidence type="ECO:0000256" key="5">
    <source>
        <dbReference type="ARBA" id="ARBA00023274"/>
    </source>
</evidence>
<keyword evidence="2 7" id="KW-0699">rRNA-binding</keyword>
<dbReference type="NCBIfam" id="TIGR00029">
    <property type="entry name" value="S20"/>
    <property type="match status" value="1"/>
</dbReference>
<dbReference type="GO" id="GO:0006412">
    <property type="term" value="P:translation"/>
    <property type="evidence" value="ECO:0007669"/>
    <property type="project" value="UniProtKB-UniRule"/>
</dbReference>
<dbReference type="Pfam" id="PF01649">
    <property type="entry name" value="Ribosomal_S20p"/>
    <property type="match status" value="1"/>
</dbReference>
<keyword evidence="5 7" id="KW-0687">Ribonucleoprotein</keyword>
<feature type="region of interest" description="Disordered" evidence="8">
    <location>
        <begin position="68"/>
        <end position="87"/>
    </location>
</feature>
<evidence type="ECO:0000313" key="10">
    <source>
        <dbReference type="Proteomes" id="UP000231143"/>
    </source>
</evidence>
<evidence type="ECO:0000256" key="8">
    <source>
        <dbReference type="SAM" id="MobiDB-lite"/>
    </source>
</evidence>
<dbReference type="GO" id="GO:0003735">
    <property type="term" value="F:structural constituent of ribosome"/>
    <property type="evidence" value="ECO:0007669"/>
    <property type="project" value="InterPro"/>
</dbReference>
<comment type="similarity">
    <text evidence="1 7">Belongs to the bacterial ribosomal protein bS20 family.</text>
</comment>
<evidence type="ECO:0000256" key="3">
    <source>
        <dbReference type="ARBA" id="ARBA00022884"/>
    </source>
</evidence>
<comment type="function">
    <text evidence="7">Binds directly to 16S ribosomal RNA.</text>
</comment>
<dbReference type="AlphaFoldDB" id="A0A2H0DXQ6"/>
<evidence type="ECO:0000256" key="2">
    <source>
        <dbReference type="ARBA" id="ARBA00022730"/>
    </source>
</evidence>
<dbReference type="Gene3D" id="1.20.58.110">
    <property type="entry name" value="Ribosomal protein S20"/>
    <property type="match status" value="1"/>
</dbReference>
<dbReference type="SUPFAM" id="SSF46992">
    <property type="entry name" value="Ribosomal protein S20"/>
    <property type="match status" value="1"/>
</dbReference>
<dbReference type="GO" id="GO:0070181">
    <property type="term" value="F:small ribosomal subunit rRNA binding"/>
    <property type="evidence" value="ECO:0007669"/>
    <property type="project" value="TreeGrafter"/>
</dbReference>
<accession>A0A2H0DXQ6</accession>
<evidence type="ECO:0000256" key="4">
    <source>
        <dbReference type="ARBA" id="ARBA00022980"/>
    </source>
</evidence>
<reference evidence="9 10" key="1">
    <citation type="submission" date="2017-09" db="EMBL/GenBank/DDBJ databases">
        <title>Depth-based differentiation of microbial function through sediment-hosted aquifers and enrichment of novel symbionts in the deep terrestrial subsurface.</title>
        <authorList>
            <person name="Probst A.J."/>
            <person name="Ladd B."/>
            <person name="Jarett J.K."/>
            <person name="Geller-Mcgrath D.E."/>
            <person name="Sieber C.M."/>
            <person name="Emerson J.B."/>
            <person name="Anantharaman K."/>
            <person name="Thomas B.C."/>
            <person name="Malmstrom R."/>
            <person name="Stieglmeier M."/>
            <person name="Klingl A."/>
            <person name="Woyke T."/>
            <person name="Ryan C.M."/>
            <person name="Banfield J.F."/>
        </authorList>
    </citation>
    <scope>NUCLEOTIDE SEQUENCE [LARGE SCALE GENOMIC DNA]</scope>
    <source>
        <strain evidence="9">CG22_combo_CG10-13_8_21_14_all_36_13</strain>
    </source>
</reference>
<dbReference type="EMBL" id="PCTT01000038">
    <property type="protein sequence ID" value="PIP86954.1"/>
    <property type="molecule type" value="Genomic_DNA"/>
</dbReference>
<dbReference type="PANTHER" id="PTHR33398:SF1">
    <property type="entry name" value="SMALL RIBOSOMAL SUBUNIT PROTEIN BS20C"/>
    <property type="match status" value="1"/>
</dbReference>
<evidence type="ECO:0000313" key="9">
    <source>
        <dbReference type="EMBL" id="PIP86954.1"/>
    </source>
</evidence>
<dbReference type="PANTHER" id="PTHR33398">
    <property type="entry name" value="30S RIBOSOMAL PROTEIN S20"/>
    <property type="match status" value="1"/>
</dbReference>
<dbReference type="InterPro" id="IPR036510">
    <property type="entry name" value="Ribosomal_bS20_sf"/>
</dbReference>
<dbReference type="HAMAP" id="MF_00500">
    <property type="entry name" value="Ribosomal_bS20"/>
    <property type="match status" value="1"/>
</dbReference>
<evidence type="ECO:0000256" key="6">
    <source>
        <dbReference type="ARBA" id="ARBA00035136"/>
    </source>
</evidence>